<proteinExistence type="predicted"/>
<gene>
    <name evidence="2" type="ORF">SAMN04489716_5562</name>
</gene>
<keyword evidence="3" id="KW-1185">Reference proteome</keyword>
<evidence type="ECO:0000313" key="2">
    <source>
        <dbReference type="EMBL" id="SDT68025.1"/>
    </source>
</evidence>
<reference evidence="2 3" key="1">
    <citation type="submission" date="2016-10" db="EMBL/GenBank/DDBJ databases">
        <authorList>
            <person name="de Groot N.N."/>
        </authorList>
    </citation>
    <scope>NUCLEOTIDE SEQUENCE [LARGE SCALE GENOMIC DNA]</scope>
    <source>
        <strain evidence="2 3">DSM 43941</strain>
    </source>
</reference>
<accession>A0A1H2CBU6</accession>
<protein>
    <submittedName>
        <fullName evidence="2">Uncharacterized protein</fullName>
    </submittedName>
</protein>
<dbReference type="EMBL" id="LT629758">
    <property type="protein sequence ID" value="SDT68025.1"/>
    <property type="molecule type" value="Genomic_DNA"/>
</dbReference>
<dbReference type="STRING" id="113562.SAMN04489716_5562"/>
<sequence>MSVFVTAAVQEQLDYAQSQIDRHTAASGNGRCLACGEEDPCSLRLVAAHVFTRYGRLPRRAPGTSRPEQVGTPKAWSGWLNGSTGASDSTG</sequence>
<dbReference type="AlphaFoldDB" id="A0A1H2CBU6"/>
<feature type="region of interest" description="Disordered" evidence="1">
    <location>
        <begin position="57"/>
        <end position="91"/>
    </location>
</feature>
<organism evidence="2 3">
    <name type="scientific">Actinoplanes derwentensis</name>
    <dbReference type="NCBI Taxonomy" id="113562"/>
    <lineage>
        <taxon>Bacteria</taxon>
        <taxon>Bacillati</taxon>
        <taxon>Actinomycetota</taxon>
        <taxon>Actinomycetes</taxon>
        <taxon>Micromonosporales</taxon>
        <taxon>Micromonosporaceae</taxon>
        <taxon>Actinoplanes</taxon>
    </lineage>
</organism>
<feature type="compositionally biased region" description="Polar residues" evidence="1">
    <location>
        <begin position="80"/>
        <end position="91"/>
    </location>
</feature>
<name>A0A1H2CBU6_9ACTN</name>
<evidence type="ECO:0000313" key="3">
    <source>
        <dbReference type="Proteomes" id="UP000198688"/>
    </source>
</evidence>
<evidence type="ECO:0000256" key="1">
    <source>
        <dbReference type="SAM" id="MobiDB-lite"/>
    </source>
</evidence>
<dbReference type="Proteomes" id="UP000198688">
    <property type="component" value="Chromosome I"/>
</dbReference>